<comment type="similarity">
    <text evidence="1">Belongs to the UPF0065 (bug) family.</text>
</comment>
<dbReference type="Proteomes" id="UP000532440">
    <property type="component" value="Unassembled WGS sequence"/>
</dbReference>
<dbReference type="CDD" id="cd07012">
    <property type="entry name" value="PBP2_Bug_TTT"/>
    <property type="match status" value="1"/>
</dbReference>
<name>A0A7W8M9W6_9BURK</name>
<gene>
    <name evidence="3" type="ORF">HNQ70_003085</name>
</gene>
<dbReference type="PANTHER" id="PTHR42928:SF5">
    <property type="entry name" value="BLR1237 PROTEIN"/>
    <property type="match status" value="1"/>
</dbReference>
<dbReference type="Gene3D" id="3.40.190.150">
    <property type="entry name" value="Bordetella uptake gene, domain 1"/>
    <property type="match status" value="1"/>
</dbReference>
<organism evidence="3 4">
    <name type="scientific">Quisquiliibacterium transsilvanicum</name>
    <dbReference type="NCBI Taxonomy" id="1549638"/>
    <lineage>
        <taxon>Bacteria</taxon>
        <taxon>Pseudomonadati</taxon>
        <taxon>Pseudomonadota</taxon>
        <taxon>Betaproteobacteria</taxon>
        <taxon>Burkholderiales</taxon>
        <taxon>Burkholderiaceae</taxon>
        <taxon>Quisquiliibacterium</taxon>
    </lineage>
</organism>
<protein>
    <submittedName>
        <fullName evidence="3">Tripartite-type tricarboxylate transporter receptor subunit TctC</fullName>
    </submittedName>
</protein>
<keyword evidence="4" id="KW-1185">Reference proteome</keyword>
<dbReference type="PANTHER" id="PTHR42928">
    <property type="entry name" value="TRICARBOXYLATE-BINDING PROTEIN"/>
    <property type="match status" value="1"/>
</dbReference>
<evidence type="ECO:0000313" key="3">
    <source>
        <dbReference type="EMBL" id="MBB5273057.1"/>
    </source>
</evidence>
<dbReference type="InterPro" id="IPR006311">
    <property type="entry name" value="TAT_signal"/>
</dbReference>
<feature type="region of interest" description="Disordered" evidence="2">
    <location>
        <begin position="1"/>
        <end position="20"/>
    </location>
</feature>
<sequence length="343" mass="36755">MPEHDHIDQPGLTTSAQPDSARRRQLIGLAAGSALLAGSLTRPARAQTYPARPISLIVPFGPGASTDNQFRALAQLASKELGQNIVVTNKPGVNGTLGPSTMAQTSPPDGYSLSVIPSTLFRIPHLQRVSWDPLRDFSYVIGLTTYTFAVAVRADAPWKTLADLIADAKANPEKITYGTSGRGGTGHIAMERLSRLAGFKMNLVPFKGASEFMPALVGGHIDVVADAGWGTLASAGRVRLLTVMTPQRLPSFPDVPTLKEQGHDLTAMSMLGIGGPKGMDPAVVKVLHDAFRKASRDPAFQRVLFADNQPEIYMDSEAFRKYAAEQYEIDRKAVQELGLGPTG</sequence>
<evidence type="ECO:0000313" key="4">
    <source>
        <dbReference type="Proteomes" id="UP000532440"/>
    </source>
</evidence>
<dbReference type="EMBL" id="JACHGB010000006">
    <property type="protein sequence ID" value="MBB5273057.1"/>
    <property type="molecule type" value="Genomic_DNA"/>
</dbReference>
<dbReference type="SUPFAM" id="SSF53850">
    <property type="entry name" value="Periplasmic binding protein-like II"/>
    <property type="match status" value="1"/>
</dbReference>
<dbReference type="AlphaFoldDB" id="A0A7W8M9W6"/>
<dbReference type="InterPro" id="IPR005064">
    <property type="entry name" value="BUG"/>
</dbReference>
<evidence type="ECO:0000256" key="2">
    <source>
        <dbReference type="SAM" id="MobiDB-lite"/>
    </source>
</evidence>
<comment type="caution">
    <text evidence="3">The sequence shown here is derived from an EMBL/GenBank/DDBJ whole genome shotgun (WGS) entry which is preliminary data.</text>
</comment>
<dbReference type="PIRSF" id="PIRSF017082">
    <property type="entry name" value="YflP"/>
    <property type="match status" value="1"/>
</dbReference>
<dbReference type="Pfam" id="PF03401">
    <property type="entry name" value="TctC"/>
    <property type="match status" value="1"/>
</dbReference>
<dbReference type="InterPro" id="IPR042100">
    <property type="entry name" value="Bug_dom1"/>
</dbReference>
<dbReference type="RefSeq" id="WP_183969291.1">
    <property type="nucleotide sequence ID" value="NZ_BAABEW010000007.1"/>
</dbReference>
<evidence type="ECO:0000256" key="1">
    <source>
        <dbReference type="ARBA" id="ARBA00006987"/>
    </source>
</evidence>
<proteinExistence type="inferred from homology"/>
<dbReference type="Gene3D" id="3.40.190.10">
    <property type="entry name" value="Periplasmic binding protein-like II"/>
    <property type="match status" value="1"/>
</dbReference>
<accession>A0A7W8M9W6</accession>
<keyword evidence="3" id="KW-0675">Receptor</keyword>
<reference evidence="3 4" key="1">
    <citation type="submission" date="2020-08" db="EMBL/GenBank/DDBJ databases">
        <title>Genomic Encyclopedia of Type Strains, Phase IV (KMG-IV): sequencing the most valuable type-strain genomes for metagenomic binning, comparative biology and taxonomic classification.</title>
        <authorList>
            <person name="Goeker M."/>
        </authorList>
    </citation>
    <scope>NUCLEOTIDE SEQUENCE [LARGE SCALE GENOMIC DNA]</scope>
    <source>
        <strain evidence="3 4">DSM 29781</strain>
    </source>
</reference>
<dbReference type="PROSITE" id="PS51318">
    <property type="entry name" value="TAT"/>
    <property type="match status" value="1"/>
</dbReference>